<feature type="transmembrane region" description="Helical" evidence="1">
    <location>
        <begin position="28"/>
        <end position="49"/>
    </location>
</feature>
<keyword evidence="1" id="KW-1133">Transmembrane helix</keyword>
<evidence type="ECO:0000256" key="1">
    <source>
        <dbReference type="SAM" id="Phobius"/>
    </source>
</evidence>
<reference evidence="2 3" key="1">
    <citation type="journal article" date="2016" name="Nat. Commun.">
        <title>Thousands of microbial genomes shed light on interconnected biogeochemical processes in an aquifer system.</title>
        <authorList>
            <person name="Anantharaman K."/>
            <person name="Brown C.T."/>
            <person name="Hug L.A."/>
            <person name="Sharon I."/>
            <person name="Castelle C.J."/>
            <person name="Probst A.J."/>
            <person name="Thomas B.C."/>
            <person name="Singh A."/>
            <person name="Wilkins M.J."/>
            <person name="Karaoz U."/>
            <person name="Brodie E.L."/>
            <person name="Williams K.H."/>
            <person name="Hubbard S.S."/>
            <person name="Banfield J.F."/>
        </authorList>
    </citation>
    <scope>NUCLEOTIDE SEQUENCE [LARGE SCALE GENOMIC DNA]</scope>
</reference>
<feature type="transmembrane region" description="Helical" evidence="1">
    <location>
        <begin position="132"/>
        <end position="153"/>
    </location>
</feature>
<gene>
    <name evidence="2" type="ORF">A2227_00660</name>
</gene>
<organism evidence="2 3">
    <name type="scientific">Candidatus Falkowbacteria bacterium RIFOXYA2_FULL_47_19</name>
    <dbReference type="NCBI Taxonomy" id="1797994"/>
    <lineage>
        <taxon>Bacteria</taxon>
        <taxon>Candidatus Falkowiibacteriota</taxon>
    </lineage>
</organism>
<protein>
    <recommendedName>
        <fullName evidence="4">Yip1 domain-containing protein</fullName>
    </recommendedName>
</protein>
<evidence type="ECO:0000313" key="3">
    <source>
        <dbReference type="Proteomes" id="UP000178367"/>
    </source>
</evidence>
<feature type="transmembrane region" description="Helical" evidence="1">
    <location>
        <begin position="55"/>
        <end position="73"/>
    </location>
</feature>
<keyword evidence="1" id="KW-0472">Membrane</keyword>
<evidence type="ECO:0000313" key="2">
    <source>
        <dbReference type="EMBL" id="OGF25704.1"/>
    </source>
</evidence>
<sequence length="377" mass="41945">MRNIWNLIVYSFSPNGLFRDILEEAEFIHFKIALTLLAFLPILLAEFILNILNCGLWIIFLAAAVSFIVAFAATRPKILAEIAAIGAALPEGKKATQGIRDISSLYFSLMVKILLWFNLISVFMATMPVKSFPMGFPLVIFSLFIIGLMSIAWQLEIKYAKKIAYAYVVGTIIVGVALCVPRATYLNWIAFYPFEHMITSETAKVLSDIDEAEAVRTDTNNADALKKIEEKIIDGKALGSGEKDLLDRLRRERKENTLPRKVANGASATVDGIKGLFTSPPPSSTIAGQHSQEIGWKELEISLSSNEEYEIDNLKAGAAWKYVSFNGVFKHRVDKGDGRACWKRVDNAKPWKSEWAGKLQVKAGDQPVKLIVLIKEA</sequence>
<feature type="transmembrane region" description="Helical" evidence="1">
    <location>
        <begin position="104"/>
        <end position="126"/>
    </location>
</feature>
<dbReference type="AlphaFoldDB" id="A0A1F5SGA8"/>
<evidence type="ECO:0008006" key="4">
    <source>
        <dbReference type="Google" id="ProtNLM"/>
    </source>
</evidence>
<dbReference type="STRING" id="1797994.A2227_00660"/>
<feature type="transmembrane region" description="Helical" evidence="1">
    <location>
        <begin position="165"/>
        <end position="188"/>
    </location>
</feature>
<accession>A0A1F5SGA8</accession>
<proteinExistence type="predicted"/>
<dbReference type="Proteomes" id="UP000178367">
    <property type="component" value="Unassembled WGS sequence"/>
</dbReference>
<keyword evidence="1" id="KW-0812">Transmembrane</keyword>
<comment type="caution">
    <text evidence="2">The sequence shown here is derived from an EMBL/GenBank/DDBJ whole genome shotgun (WGS) entry which is preliminary data.</text>
</comment>
<name>A0A1F5SGA8_9BACT</name>
<dbReference type="EMBL" id="MFGB01000020">
    <property type="protein sequence ID" value="OGF25704.1"/>
    <property type="molecule type" value="Genomic_DNA"/>
</dbReference>